<evidence type="ECO:0000313" key="2">
    <source>
        <dbReference type="EMBL" id="QJA77372.1"/>
    </source>
</evidence>
<organism evidence="2">
    <name type="scientific">viral metagenome</name>
    <dbReference type="NCBI Taxonomy" id="1070528"/>
    <lineage>
        <taxon>unclassified sequences</taxon>
        <taxon>metagenomes</taxon>
        <taxon>organismal metagenomes</taxon>
    </lineage>
</organism>
<gene>
    <name evidence="2" type="ORF">MM415A01315_0003</name>
    <name evidence="1" type="ORF">MM415B01776_0022</name>
</gene>
<evidence type="ECO:0000313" key="1">
    <source>
        <dbReference type="EMBL" id="QJA56904.1"/>
    </source>
</evidence>
<name>A0A6M3K6E3_9ZZZZ</name>
<dbReference type="EMBL" id="MT141244">
    <property type="protein sequence ID" value="QJA56904.1"/>
    <property type="molecule type" value="Genomic_DNA"/>
</dbReference>
<dbReference type="AlphaFoldDB" id="A0A6M3K6E3"/>
<sequence>METKDKISELVEWAKMKIVLGTPNNREMDIVDCENIAKQILSHPDLRLKFKSNLPRFNYGDCNDVAHHTVAKMLSYGYESVINLAERLKE</sequence>
<proteinExistence type="predicted"/>
<protein>
    <submittedName>
        <fullName evidence="2">Uncharacterized protein</fullName>
    </submittedName>
</protein>
<dbReference type="EMBL" id="MT142280">
    <property type="protein sequence ID" value="QJA77372.1"/>
    <property type="molecule type" value="Genomic_DNA"/>
</dbReference>
<reference evidence="2" key="1">
    <citation type="submission" date="2020-03" db="EMBL/GenBank/DDBJ databases">
        <title>The deep terrestrial virosphere.</title>
        <authorList>
            <person name="Holmfeldt K."/>
            <person name="Nilsson E."/>
            <person name="Simone D."/>
            <person name="Lopez-Fernandez M."/>
            <person name="Wu X."/>
            <person name="de Brujin I."/>
            <person name="Lundin D."/>
            <person name="Andersson A."/>
            <person name="Bertilsson S."/>
            <person name="Dopson M."/>
        </authorList>
    </citation>
    <scope>NUCLEOTIDE SEQUENCE</scope>
    <source>
        <strain evidence="2">MM415A01315</strain>
        <strain evidence="1">MM415B01776</strain>
    </source>
</reference>
<accession>A0A6M3K6E3</accession>